<dbReference type="InterPro" id="IPR029045">
    <property type="entry name" value="ClpP/crotonase-like_dom_sf"/>
</dbReference>
<organism evidence="5 6">
    <name type="scientific">Marihabitans asiaticum</name>
    <dbReference type="NCBI Taxonomy" id="415218"/>
    <lineage>
        <taxon>Bacteria</taxon>
        <taxon>Bacillati</taxon>
        <taxon>Actinomycetota</taxon>
        <taxon>Actinomycetes</taxon>
        <taxon>Micrococcales</taxon>
        <taxon>Intrasporangiaceae</taxon>
        <taxon>Marihabitans</taxon>
    </lineage>
</organism>
<dbReference type="GO" id="GO:0006635">
    <property type="term" value="P:fatty acid beta-oxidation"/>
    <property type="evidence" value="ECO:0007669"/>
    <property type="project" value="TreeGrafter"/>
</dbReference>
<comment type="catalytic activity">
    <reaction evidence="3">
        <text>a (3S)-3-hydroxyacyl-CoA = a (2E)-enoyl-CoA + H2O</text>
        <dbReference type="Rhea" id="RHEA:16105"/>
        <dbReference type="ChEBI" id="CHEBI:15377"/>
        <dbReference type="ChEBI" id="CHEBI:57318"/>
        <dbReference type="ChEBI" id="CHEBI:58856"/>
        <dbReference type="EC" id="4.2.1.17"/>
    </reaction>
</comment>
<dbReference type="InterPro" id="IPR014748">
    <property type="entry name" value="Enoyl-CoA_hydra_C"/>
</dbReference>
<comment type="caution">
    <text evidence="5">The sequence shown here is derived from an EMBL/GenBank/DDBJ whole genome shotgun (WGS) entry which is preliminary data.</text>
</comment>
<evidence type="ECO:0000256" key="1">
    <source>
        <dbReference type="ARBA" id="ARBA00005254"/>
    </source>
</evidence>
<dbReference type="Gene3D" id="1.10.12.10">
    <property type="entry name" value="Lyase 2-enoyl-coa Hydratase, Chain A, domain 2"/>
    <property type="match status" value="1"/>
</dbReference>
<evidence type="ECO:0000313" key="6">
    <source>
        <dbReference type="Proteomes" id="UP000315628"/>
    </source>
</evidence>
<dbReference type="Proteomes" id="UP000315628">
    <property type="component" value="Unassembled WGS sequence"/>
</dbReference>
<gene>
    <name evidence="5" type="ORF">FB557_0260</name>
</gene>
<sequence length="260" mass="28711">MVNDLPDPVGVQVRRHGPVTWVCLDRPAQLNALSTGVQHALVELFTVLDQDDDTAVVVLGTTTERAFSAGADLKEPSEGRWVDPMRMAHRNVYETVFECRKPTIAALKGWVVGGGMELAMACDMRIAAENARFRMPEGRVGLGANFGSQMLPRIIPWAHAFDILYRGETMDAERAERIGLVSQLYADDQIDAKVQEIAEVIASRAPLSLRRFKAMIQQGSALPVASAVRLDLGPSPYLSDDRTEGSLAFREDRPPLWRGR</sequence>
<evidence type="ECO:0000256" key="4">
    <source>
        <dbReference type="ARBA" id="ARBA00023717"/>
    </source>
</evidence>
<dbReference type="Pfam" id="PF00378">
    <property type="entry name" value="ECH_1"/>
    <property type="match status" value="1"/>
</dbReference>
<proteinExistence type="inferred from homology"/>
<dbReference type="OrthoDB" id="8452484at2"/>
<dbReference type="InterPro" id="IPR001753">
    <property type="entry name" value="Enoyl-CoA_hydra/iso"/>
</dbReference>
<dbReference type="EMBL" id="VIUW01000001">
    <property type="protein sequence ID" value="TWD16725.1"/>
    <property type="molecule type" value="Genomic_DNA"/>
</dbReference>
<dbReference type="CDD" id="cd06558">
    <property type="entry name" value="crotonase-like"/>
    <property type="match status" value="1"/>
</dbReference>
<name>A0A560WGW1_9MICO</name>
<comment type="catalytic activity">
    <reaction evidence="4">
        <text>a 4-saturated-(3S)-3-hydroxyacyl-CoA = a (3E)-enoyl-CoA + H2O</text>
        <dbReference type="Rhea" id="RHEA:20724"/>
        <dbReference type="ChEBI" id="CHEBI:15377"/>
        <dbReference type="ChEBI" id="CHEBI:58521"/>
        <dbReference type="ChEBI" id="CHEBI:137480"/>
        <dbReference type="EC" id="4.2.1.17"/>
    </reaction>
</comment>
<keyword evidence="6" id="KW-1185">Reference proteome</keyword>
<evidence type="ECO:0000256" key="2">
    <source>
        <dbReference type="ARBA" id="ARBA00023239"/>
    </source>
</evidence>
<dbReference type="PANTHER" id="PTHR11941:SF54">
    <property type="entry name" value="ENOYL-COA HYDRATASE, MITOCHONDRIAL"/>
    <property type="match status" value="1"/>
</dbReference>
<evidence type="ECO:0000256" key="3">
    <source>
        <dbReference type="ARBA" id="ARBA00023709"/>
    </source>
</evidence>
<keyword evidence="2" id="KW-0456">Lyase</keyword>
<dbReference type="SUPFAM" id="SSF52096">
    <property type="entry name" value="ClpP/crotonase"/>
    <property type="match status" value="1"/>
</dbReference>
<dbReference type="Gene3D" id="3.90.226.10">
    <property type="entry name" value="2-enoyl-CoA Hydratase, Chain A, domain 1"/>
    <property type="match status" value="1"/>
</dbReference>
<accession>A0A560WGW1</accession>
<dbReference type="GO" id="GO:0004300">
    <property type="term" value="F:enoyl-CoA hydratase activity"/>
    <property type="evidence" value="ECO:0007669"/>
    <property type="project" value="UniProtKB-EC"/>
</dbReference>
<dbReference type="AlphaFoldDB" id="A0A560WGW1"/>
<protein>
    <submittedName>
        <fullName evidence="5">Short chain enoyl-CoA hydratase</fullName>
    </submittedName>
</protein>
<dbReference type="PANTHER" id="PTHR11941">
    <property type="entry name" value="ENOYL-COA HYDRATASE-RELATED"/>
    <property type="match status" value="1"/>
</dbReference>
<comment type="similarity">
    <text evidence="1">Belongs to the enoyl-CoA hydratase/isomerase family.</text>
</comment>
<reference evidence="5 6" key="1">
    <citation type="submission" date="2019-06" db="EMBL/GenBank/DDBJ databases">
        <title>Sequencing the genomes of 1000 actinobacteria strains.</title>
        <authorList>
            <person name="Klenk H.-P."/>
        </authorList>
    </citation>
    <scope>NUCLEOTIDE SEQUENCE [LARGE SCALE GENOMIC DNA]</scope>
    <source>
        <strain evidence="5 6">DSM 18935</strain>
    </source>
</reference>
<evidence type="ECO:0000313" key="5">
    <source>
        <dbReference type="EMBL" id="TWD16725.1"/>
    </source>
</evidence>